<dbReference type="Pfam" id="PF19643">
    <property type="entry name" value="DUF6146"/>
    <property type="match status" value="1"/>
</dbReference>
<protein>
    <submittedName>
        <fullName evidence="2">DUF6146 family protein</fullName>
    </submittedName>
</protein>
<keyword evidence="3" id="KW-1185">Reference proteome</keyword>
<gene>
    <name evidence="2" type="ORF">ACFS5J_05710</name>
</gene>
<dbReference type="RefSeq" id="WP_379811095.1">
    <property type="nucleotide sequence ID" value="NZ_JBHUPC010000012.1"/>
</dbReference>
<feature type="chain" id="PRO_5047148712" evidence="1">
    <location>
        <begin position="23"/>
        <end position="142"/>
    </location>
</feature>
<evidence type="ECO:0000313" key="2">
    <source>
        <dbReference type="EMBL" id="MFD2891510.1"/>
    </source>
</evidence>
<feature type="signal peptide" evidence="1">
    <location>
        <begin position="1"/>
        <end position="22"/>
    </location>
</feature>
<dbReference type="EMBL" id="JBHUPC010000012">
    <property type="protein sequence ID" value="MFD2891510.1"/>
    <property type="molecule type" value="Genomic_DNA"/>
</dbReference>
<comment type="caution">
    <text evidence="2">The sequence shown here is derived from an EMBL/GenBank/DDBJ whole genome shotgun (WGS) entry which is preliminary data.</text>
</comment>
<evidence type="ECO:0000256" key="1">
    <source>
        <dbReference type="SAM" id="SignalP"/>
    </source>
</evidence>
<keyword evidence="1" id="KW-0732">Signal</keyword>
<reference evidence="3" key="1">
    <citation type="journal article" date="2019" name="Int. J. Syst. Evol. Microbiol.">
        <title>The Global Catalogue of Microorganisms (GCM) 10K type strain sequencing project: providing services to taxonomists for standard genome sequencing and annotation.</title>
        <authorList>
            <consortium name="The Broad Institute Genomics Platform"/>
            <consortium name="The Broad Institute Genome Sequencing Center for Infectious Disease"/>
            <person name="Wu L."/>
            <person name="Ma J."/>
        </authorList>
    </citation>
    <scope>NUCLEOTIDE SEQUENCE [LARGE SCALE GENOMIC DNA]</scope>
    <source>
        <strain evidence="3">KCTC 22671</strain>
    </source>
</reference>
<proteinExistence type="predicted"/>
<accession>A0ABW5YKM9</accession>
<organism evidence="2 3">
    <name type="scientific">Flavobacterium chuncheonense</name>
    <dbReference type="NCBI Taxonomy" id="2026653"/>
    <lineage>
        <taxon>Bacteria</taxon>
        <taxon>Pseudomonadati</taxon>
        <taxon>Bacteroidota</taxon>
        <taxon>Flavobacteriia</taxon>
        <taxon>Flavobacteriales</taxon>
        <taxon>Flavobacteriaceae</taxon>
        <taxon>Flavobacterium</taxon>
    </lineage>
</organism>
<evidence type="ECO:0000313" key="3">
    <source>
        <dbReference type="Proteomes" id="UP001597534"/>
    </source>
</evidence>
<dbReference type="InterPro" id="IPR046144">
    <property type="entry name" value="DUF6146"/>
</dbReference>
<dbReference type="PROSITE" id="PS51257">
    <property type="entry name" value="PROKAR_LIPOPROTEIN"/>
    <property type="match status" value="1"/>
</dbReference>
<sequence>MKNYFFILTVSFAFILSCTSTSNTKVSNTQPKLESDTIRIANDEIEYEVFIIDSGFSMWFNRQARPRGFYSQSYLEARNRVWVTEWNRRVYSPSQYNANLYEMAIDYQPNIDYGYEVNYMLYNYLVYFQQTHKQQLGGFQAR</sequence>
<dbReference type="Proteomes" id="UP001597534">
    <property type="component" value="Unassembled WGS sequence"/>
</dbReference>
<name>A0ABW5YKM9_9FLAO</name>